<dbReference type="Proteomes" id="UP001217918">
    <property type="component" value="Unassembled WGS sequence"/>
</dbReference>
<sequence length="278" mass="30209">MPTLAHLTAKLRAATHDVAHRTTSTLFRRRSFQTLASTSTTSGSLFCPKRPSSSRSAATTTTTTTITTTKATASTCGSSHGSGSGSGTPTSTLFRQCSTTMTTTGREKTKKHQTREQTKPAASSLPRPHRLCARCQKRRAAITTLERKIQDLRPGGGAAVEPGGIQRCLEVRVEAEARVRLPERTRGVVVPTAEGLLDRGNYTCTRSETRARRKVGNGRWRICGRIFVAGEKKAGGLTRLDDGDGGDEESGQPRRSSFFADHVHQDWYRKPNGVRGLE</sequence>
<accession>A0AAD9M9A6</accession>
<name>A0AAD9M9A6_9PEZI</name>
<protein>
    <submittedName>
        <fullName evidence="2">Uncharacterized protein</fullName>
    </submittedName>
</protein>
<gene>
    <name evidence="2" type="ORF">P8C59_001567</name>
</gene>
<feature type="region of interest" description="Disordered" evidence="1">
    <location>
        <begin position="237"/>
        <end position="262"/>
    </location>
</feature>
<evidence type="ECO:0000256" key="1">
    <source>
        <dbReference type="SAM" id="MobiDB-lite"/>
    </source>
</evidence>
<reference evidence="2" key="1">
    <citation type="journal article" date="2023" name="Mol. Plant Microbe Interact.">
        <title>Elucidating the Obligate Nature and Biological Capacity of an Invasive Fungal Corn Pathogen.</title>
        <authorList>
            <person name="MacCready J.S."/>
            <person name="Roggenkamp E.M."/>
            <person name="Gdanetz K."/>
            <person name="Chilvers M.I."/>
        </authorList>
    </citation>
    <scope>NUCLEOTIDE SEQUENCE</scope>
    <source>
        <strain evidence="2">PM02</strain>
    </source>
</reference>
<keyword evidence="3" id="KW-1185">Reference proteome</keyword>
<dbReference type="AlphaFoldDB" id="A0AAD9M9A6"/>
<feature type="region of interest" description="Disordered" evidence="1">
    <location>
        <begin position="39"/>
        <end position="130"/>
    </location>
</feature>
<dbReference type="EMBL" id="JAQQPM010000001">
    <property type="protein sequence ID" value="KAK2067862.1"/>
    <property type="molecule type" value="Genomic_DNA"/>
</dbReference>
<evidence type="ECO:0000313" key="3">
    <source>
        <dbReference type="Proteomes" id="UP001217918"/>
    </source>
</evidence>
<organism evidence="2 3">
    <name type="scientific">Phyllachora maydis</name>
    <dbReference type="NCBI Taxonomy" id="1825666"/>
    <lineage>
        <taxon>Eukaryota</taxon>
        <taxon>Fungi</taxon>
        <taxon>Dikarya</taxon>
        <taxon>Ascomycota</taxon>
        <taxon>Pezizomycotina</taxon>
        <taxon>Sordariomycetes</taxon>
        <taxon>Sordariomycetidae</taxon>
        <taxon>Phyllachorales</taxon>
        <taxon>Phyllachoraceae</taxon>
        <taxon>Phyllachora</taxon>
    </lineage>
</organism>
<comment type="caution">
    <text evidence="2">The sequence shown here is derived from an EMBL/GenBank/DDBJ whole genome shotgun (WGS) entry which is preliminary data.</text>
</comment>
<proteinExistence type="predicted"/>
<evidence type="ECO:0000313" key="2">
    <source>
        <dbReference type="EMBL" id="KAK2067862.1"/>
    </source>
</evidence>
<feature type="compositionally biased region" description="Low complexity" evidence="1">
    <location>
        <begin position="53"/>
        <end position="79"/>
    </location>
</feature>